<evidence type="ECO:0000256" key="6">
    <source>
        <dbReference type="ARBA" id="ARBA00022946"/>
    </source>
</evidence>
<evidence type="ECO:0000256" key="12">
    <source>
        <dbReference type="ARBA" id="ARBA00059807"/>
    </source>
</evidence>
<comment type="subcellular location">
    <subcellularLocation>
        <location evidence="1">Mitochondrion</location>
    </subcellularLocation>
</comment>
<keyword evidence="4" id="KW-0378">Hydrolase</keyword>
<dbReference type="Gene3D" id="3.30.160.20">
    <property type="match status" value="1"/>
</dbReference>
<dbReference type="CDD" id="cd19874">
    <property type="entry name" value="DSRM_MRPL44"/>
    <property type="match status" value="1"/>
</dbReference>
<evidence type="ECO:0000256" key="13">
    <source>
        <dbReference type="ARBA" id="ARBA00083955"/>
    </source>
</evidence>
<reference evidence="17" key="1">
    <citation type="submission" date="2025-08" db="UniProtKB">
        <authorList>
            <consortium name="Ensembl"/>
        </authorList>
    </citation>
    <scope>IDENTIFICATION</scope>
</reference>
<comment type="function">
    <text evidence="12">Component of the 39S subunit of mitochondrial ribosome. May have a function in the assembly/stability of nascent mitochondrial polypeptides exiting the ribosome.</text>
</comment>
<evidence type="ECO:0000259" key="16">
    <source>
        <dbReference type="Pfam" id="PF22935"/>
    </source>
</evidence>
<dbReference type="Gene3D" id="1.10.1520.10">
    <property type="entry name" value="Ribonuclease III domain"/>
    <property type="match status" value="1"/>
</dbReference>
<dbReference type="InterPro" id="IPR044444">
    <property type="entry name" value="Ribosomal_mL44_DSRM_metazoa"/>
</dbReference>
<protein>
    <recommendedName>
        <fullName evidence="11">Large ribosomal subunit protein mL44</fullName>
    </recommendedName>
    <alternativeName>
        <fullName evidence="13">39S ribosomal protein L44, mitochondrial</fullName>
    </alternativeName>
</protein>
<dbReference type="Proteomes" id="UP000694551">
    <property type="component" value="Unplaced"/>
</dbReference>
<dbReference type="InterPro" id="IPR036389">
    <property type="entry name" value="RNase_III_sf"/>
</dbReference>
<evidence type="ECO:0000256" key="1">
    <source>
        <dbReference type="ARBA" id="ARBA00004173"/>
    </source>
</evidence>
<dbReference type="Pfam" id="PF22892">
    <property type="entry name" value="DSRM_MRPL44"/>
    <property type="match status" value="1"/>
</dbReference>
<evidence type="ECO:0000259" key="15">
    <source>
        <dbReference type="Pfam" id="PF22892"/>
    </source>
</evidence>
<dbReference type="Ensembl" id="ENSSOCT00000009905.1">
    <property type="protein sequence ID" value="ENSSOCP00000009658.1"/>
    <property type="gene ID" value="ENSSOCG00000007316.1"/>
</dbReference>
<keyword evidence="2" id="KW-0540">Nuclease</keyword>
<dbReference type="PANTHER" id="PTHR11207">
    <property type="entry name" value="RIBONUCLEASE III"/>
    <property type="match status" value="1"/>
</dbReference>
<evidence type="ECO:0000256" key="9">
    <source>
        <dbReference type="ARBA" id="ARBA00023274"/>
    </source>
</evidence>
<feature type="region of interest" description="Disordered" evidence="14">
    <location>
        <begin position="1"/>
        <end position="71"/>
    </location>
</feature>
<organism evidence="17 18">
    <name type="scientific">Strix occidentalis caurina</name>
    <name type="common">northern spotted owl</name>
    <dbReference type="NCBI Taxonomy" id="311401"/>
    <lineage>
        <taxon>Eukaryota</taxon>
        <taxon>Metazoa</taxon>
        <taxon>Chordata</taxon>
        <taxon>Craniata</taxon>
        <taxon>Vertebrata</taxon>
        <taxon>Euteleostomi</taxon>
        <taxon>Archelosauria</taxon>
        <taxon>Archosauria</taxon>
        <taxon>Dinosauria</taxon>
        <taxon>Saurischia</taxon>
        <taxon>Theropoda</taxon>
        <taxon>Coelurosauria</taxon>
        <taxon>Aves</taxon>
        <taxon>Neognathae</taxon>
        <taxon>Neoaves</taxon>
        <taxon>Telluraves</taxon>
        <taxon>Strigiformes</taxon>
        <taxon>Strigidae</taxon>
        <taxon>Strix</taxon>
    </lineage>
</organism>
<name>A0A8D0F4H1_STROC</name>
<evidence type="ECO:0000256" key="14">
    <source>
        <dbReference type="SAM" id="MobiDB-lite"/>
    </source>
</evidence>
<keyword evidence="6" id="KW-0809">Transit peptide</keyword>
<evidence type="ECO:0000256" key="3">
    <source>
        <dbReference type="ARBA" id="ARBA00022759"/>
    </source>
</evidence>
<evidence type="ECO:0000256" key="11">
    <source>
        <dbReference type="ARBA" id="ARBA00035187"/>
    </source>
</evidence>
<dbReference type="GO" id="GO:0004525">
    <property type="term" value="F:ribonuclease III activity"/>
    <property type="evidence" value="ECO:0007669"/>
    <property type="project" value="InterPro"/>
</dbReference>
<dbReference type="GO" id="GO:0005762">
    <property type="term" value="C:mitochondrial large ribosomal subunit"/>
    <property type="evidence" value="ECO:0007669"/>
    <property type="project" value="TreeGrafter"/>
</dbReference>
<keyword evidence="7" id="KW-0689">Ribosomal protein</keyword>
<keyword evidence="18" id="KW-1185">Reference proteome</keyword>
<sequence length="413" mass="45103">MPVCDPVQPKELGVRSGLPGGPSPQSRRAPGLTVADRSRRSPLPPRNAPDPGRGAPAPQRPRCRHGAPGWAGAWRRRPLPACSAALSPPAAASPGPFPPPPVRAVLLPAGNAAPGTSGERPRFPEGSGDGSFLRLPPPPWPSEKPNWDYHAEIQAFSHRLHENFSLDLLKTAFVNSCYIESEEARRRELGLDKETVALNLQDNSKLAEQGMSFSRSYLTQCFEGAYPDLPAKGIGALVDFLTSQELVSYVAQNLSIQDLTLCKEFPVPPDVLQRTFFAVVGALLDSSGPEKTGIFVRDFFIPQLIGKDLFEIWEVVNPMGLLVEELTKRNIPSPEPRITRQLGISTVLPLYFVGLYCDKKIIAEGPGETLFAAEEEAARVALRKLYGYTESRRPWDYSKPKQGLAAEKAISSN</sequence>
<evidence type="ECO:0000256" key="10">
    <source>
        <dbReference type="ARBA" id="ARBA00024034"/>
    </source>
</evidence>
<keyword evidence="8" id="KW-0496">Mitochondrion</keyword>
<dbReference type="FunFam" id="3.30.160.20:FF:000037">
    <property type="entry name" value="39S ribosomal protein L44, mitochondrial"/>
    <property type="match status" value="1"/>
</dbReference>
<feature type="domain" description="Large ribosomal subunit protein mL44 dsRNA binding" evidence="15">
    <location>
        <begin position="313"/>
        <end position="409"/>
    </location>
</feature>
<feature type="region of interest" description="Disordered" evidence="14">
    <location>
        <begin position="107"/>
        <end position="139"/>
    </location>
</feature>
<dbReference type="InterPro" id="IPR055189">
    <property type="entry name" value="RM44_endonuclase"/>
</dbReference>
<dbReference type="FunFam" id="1.10.1520.10:FF:000010">
    <property type="entry name" value="39S ribosomal protein L44, mitochondrial"/>
    <property type="match status" value="1"/>
</dbReference>
<keyword evidence="3" id="KW-0255">Endonuclease</keyword>
<accession>A0A8D0F4H1</accession>
<comment type="similarity">
    <text evidence="10">Belongs to the ribonuclease III family. Mitochondrion-specific ribosomal protein mL44 subfamily.</text>
</comment>
<reference evidence="17" key="2">
    <citation type="submission" date="2025-09" db="UniProtKB">
        <authorList>
            <consortium name="Ensembl"/>
        </authorList>
    </citation>
    <scope>IDENTIFICATION</scope>
</reference>
<evidence type="ECO:0000256" key="4">
    <source>
        <dbReference type="ARBA" id="ARBA00022801"/>
    </source>
</evidence>
<evidence type="ECO:0000313" key="18">
    <source>
        <dbReference type="Proteomes" id="UP000694551"/>
    </source>
</evidence>
<keyword evidence="5" id="KW-0694">RNA-binding</keyword>
<evidence type="ECO:0000256" key="2">
    <source>
        <dbReference type="ARBA" id="ARBA00022722"/>
    </source>
</evidence>
<dbReference type="Pfam" id="PF22935">
    <property type="entry name" value="RM44_endonuclase"/>
    <property type="match status" value="1"/>
</dbReference>
<dbReference type="GO" id="GO:0070877">
    <property type="term" value="C:microprocessor complex"/>
    <property type="evidence" value="ECO:0007669"/>
    <property type="project" value="TreeGrafter"/>
</dbReference>
<proteinExistence type="inferred from homology"/>
<evidence type="ECO:0000313" key="17">
    <source>
        <dbReference type="Ensembl" id="ENSSOCP00000009658.1"/>
    </source>
</evidence>
<evidence type="ECO:0000256" key="5">
    <source>
        <dbReference type="ARBA" id="ARBA00022884"/>
    </source>
</evidence>
<dbReference type="GO" id="GO:0003725">
    <property type="term" value="F:double-stranded RNA binding"/>
    <property type="evidence" value="ECO:0007669"/>
    <property type="project" value="InterPro"/>
</dbReference>
<dbReference type="GO" id="GO:0005743">
    <property type="term" value="C:mitochondrial inner membrane"/>
    <property type="evidence" value="ECO:0007669"/>
    <property type="project" value="UniProtKB-ARBA"/>
</dbReference>
<dbReference type="AlphaFoldDB" id="A0A8D0F4H1"/>
<dbReference type="GO" id="GO:0006396">
    <property type="term" value="P:RNA processing"/>
    <property type="evidence" value="ECO:0007669"/>
    <property type="project" value="InterPro"/>
</dbReference>
<dbReference type="SUPFAM" id="SSF69065">
    <property type="entry name" value="RNase III domain-like"/>
    <property type="match status" value="1"/>
</dbReference>
<keyword evidence="9" id="KW-0687">Ribonucleoprotein</keyword>
<dbReference type="SUPFAM" id="SSF54768">
    <property type="entry name" value="dsRNA-binding domain-like"/>
    <property type="match status" value="1"/>
</dbReference>
<feature type="domain" description="Large ribosomal subunit protein mL44 endonuclease" evidence="16">
    <location>
        <begin position="148"/>
        <end position="283"/>
    </location>
</feature>
<dbReference type="GO" id="GO:0070125">
    <property type="term" value="P:mitochondrial translational elongation"/>
    <property type="evidence" value="ECO:0007669"/>
    <property type="project" value="TreeGrafter"/>
</dbReference>
<dbReference type="PANTHER" id="PTHR11207:SF5">
    <property type="entry name" value="LARGE RIBOSOMAL SUBUNIT PROTEIN ML44"/>
    <property type="match status" value="1"/>
</dbReference>
<evidence type="ECO:0000256" key="7">
    <source>
        <dbReference type="ARBA" id="ARBA00022980"/>
    </source>
</evidence>
<evidence type="ECO:0000256" key="8">
    <source>
        <dbReference type="ARBA" id="ARBA00023128"/>
    </source>
</evidence>